<dbReference type="InterPro" id="IPR051791">
    <property type="entry name" value="Pra-immunoreactive"/>
</dbReference>
<reference evidence="8" key="1">
    <citation type="submission" date="2016-01" db="EMBL/GenBank/DDBJ databases">
        <authorList>
            <person name="Peeters Charlotte."/>
        </authorList>
    </citation>
    <scope>NUCLEOTIDE SEQUENCE</scope>
    <source>
        <strain evidence="8">LMG 22936</strain>
    </source>
</reference>
<protein>
    <submittedName>
        <fullName evidence="8">RDD family protein</fullName>
    </submittedName>
</protein>
<proteinExistence type="predicted"/>
<feature type="domain" description="RDD" evidence="7">
    <location>
        <begin position="16"/>
        <end position="123"/>
    </location>
</feature>
<evidence type="ECO:0000256" key="2">
    <source>
        <dbReference type="ARBA" id="ARBA00022475"/>
    </source>
</evidence>
<keyword evidence="4 6" id="KW-1133">Transmembrane helix</keyword>
<keyword evidence="3 6" id="KW-0812">Transmembrane</keyword>
<dbReference type="Pfam" id="PF06271">
    <property type="entry name" value="RDD"/>
    <property type="match status" value="1"/>
</dbReference>
<evidence type="ECO:0000259" key="7">
    <source>
        <dbReference type="Pfam" id="PF06271"/>
    </source>
</evidence>
<keyword evidence="9" id="KW-1185">Reference proteome</keyword>
<feature type="transmembrane region" description="Helical" evidence="6">
    <location>
        <begin position="91"/>
        <end position="110"/>
    </location>
</feature>
<dbReference type="AlphaFoldDB" id="A0A158G0Z0"/>
<dbReference type="STRING" id="326475.AWB66_01443"/>
<dbReference type="EMBL" id="FCNZ02000004">
    <property type="protein sequence ID" value="SAL25289.1"/>
    <property type="molecule type" value="Genomic_DNA"/>
</dbReference>
<comment type="caution">
    <text evidence="8">The sequence shown here is derived from an EMBL/GenBank/DDBJ whole genome shotgun (WGS) entry which is preliminary data.</text>
</comment>
<organism evidence="8 9">
    <name type="scientific">Caballeronia telluris</name>
    <dbReference type="NCBI Taxonomy" id="326475"/>
    <lineage>
        <taxon>Bacteria</taxon>
        <taxon>Pseudomonadati</taxon>
        <taxon>Pseudomonadota</taxon>
        <taxon>Betaproteobacteria</taxon>
        <taxon>Burkholderiales</taxon>
        <taxon>Burkholderiaceae</taxon>
        <taxon>Caballeronia</taxon>
    </lineage>
</organism>
<keyword evidence="5 6" id="KW-0472">Membrane</keyword>
<keyword evidence="2" id="KW-1003">Cell membrane</keyword>
<dbReference type="PANTHER" id="PTHR36115">
    <property type="entry name" value="PROLINE-RICH ANTIGEN HOMOLOG-RELATED"/>
    <property type="match status" value="1"/>
</dbReference>
<name>A0A158G0Z0_9BURK</name>
<dbReference type="PANTHER" id="PTHR36115:SF4">
    <property type="entry name" value="MEMBRANE PROTEIN"/>
    <property type="match status" value="1"/>
</dbReference>
<evidence type="ECO:0000256" key="6">
    <source>
        <dbReference type="SAM" id="Phobius"/>
    </source>
</evidence>
<evidence type="ECO:0000256" key="3">
    <source>
        <dbReference type="ARBA" id="ARBA00022692"/>
    </source>
</evidence>
<gene>
    <name evidence="8" type="ORF">AWB66_01443</name>
</gene>
<sequence length="139" mass="15117">MSALGIDSLWWTVIVLFVPLGPSTEELLAQPESLVATILLWTLLAQCVPILLTGVMWVVWGTSPGKRALHLKIVDADSGLRMTAKQAALRTVGYLICFATCGAGFLPILFNERRQGWHDRMANTIVIEEETGDGGRPAA</sequence>
<evidence type="ECO:0000256" key="4">
    <source>
        <dbReference type="ARBA" id="ARBA00022989"/>
    </source>
</evidence>
<dbReference type="Proteomes" id="UP000054717">
    <property type="component" value="Unassembled WGS sequence"/>
</dbReference>
<evidence type="ECO:0000313" key="9">
    <source>
        <dbReference type="Proteomes" id="UP000054717"/>
    </source>
</evidence>
<accession>A0A158G0Z0</accession>
<evidence type="ECO:0000313" key="8">
    <source>
        <dbReference type="EMBL" id="SAL25289.1"/>
    </source>
</evidence>
<evidence type="ECO:0000256" key="1">
    <source>
        <dbReference type="ARBA" id="ARBA00004651"/>
    </source>
</evidence>
<comment type="subcellular location">
    <subcellularLocation>
        <location evidence="1">Cell membrane</location>
        <topology evidence="1">Multi-pass membrane protein</topology>
    </subcellularLocation>
</comment>
<feature type="transmembrane region" description="Helical" evidence="6">
    <location>
        <begin position="39"/>
        <end position="60"/>
    </location>
</feature>
<dbReference type="InterPro" id="IPR010432">
    <property type="entry name" value="RDD"/>
</dbReference>
<dbReference type="GO" id="GO:0005886">
    <property type="term" value="C:plasma membrane"/>
    <property type="evidence" value="ECO:0007669"/>
    <property type="project" value="UniProtKB-SubCell"/>
</dbReference>
<evidence type="ECO:0000256" key="5">
    <source>
        <dbReference type="ARBA" id="ARBA00023136"/>
    </source>
</evidence>